<keyword evidence="5" id="KW-1185">Reference proteome</keyword>
<accession>A0A8E2JU45</accession>
<dbReference type="Proteomes" id="UP000250140">
    <property type="component" value="Unassembled WGS sequence"/>
</dbReference>
<dbReference type="PANTHER" id="PTHR39460:SF1">
    <property type="entry name" value="C6 TRANSCRIPTION FACTOR"/>
    <property type="match status" value="1"/>
</dbReference>
<protein>
    <recommendedName>
        <fullName evidence="3">DUF7729 domain-containing protein</fullName>
    </recommendedName>
</protein>
<feature type="compositionally biased region" description="Low complexity" evidence="1">
    <location>
        <begin position="103"/>
        <end position="119"/>
    </location>
</feature>
<dbReference type="EMBL" id="KV749372">
    <property type="protein sequence ID" value="OCL09740.1"/>
    <property type="molecule type" value="Genomic_DNA"/>
</dbReference>
<name>A0A8E2JU45_9PEZI</name>
<evidence type="ECO:0000313" key="4">
    <source>
        <dbReference type="EMBL" id="OCL09740.1"/>
    </source>
</evidence>
<feature type="domain" description="DUF7729" evidence="3">
    <location>
        <begin position="137"/>
        <end position="340"/>
    </location>
</feature>
<dbReference type="InterPro" id="IPR056146">
    <property type="entry name" value="DUF7729"/>
</dbReference>
<proteinExistence type="predicted"/>
<dbReference type="PANTHER" id="PTHR39460">
    <property type="entry name" value="EXPRESSED PROTEIN"/>
    <property type="match status" value="1"/>
</dbReference>
<organism evidence="4 5">
    <name type="scientific">Glonium stellatum</name>
    <dbReference type="NCBI Taxonomy" id="574774"/>
    <lineage>
        <taxon>Eukaryota</taxon>
        <taxon>Fungi</taxon>
        <taxon>Dikarya</taxon>
        <taxon>Ascomycota</taxon>
        <taxon>Pezizomycotina</taxon>
        <taxon>Dothideomycetes</taxon>
        <taxon>Pleosporomycetidae</taxon>
        <taxon>Gloniales</taxon>
        <taxon>Gloniaceae</taxon>
        <taxon>Glonium</taxon>
    </lineage>
</organism>
<feature type="region of interest" description="Disordered" evidence="1">
    <location>
        <begin position="92"/>
        <end position="119"/>
    </location>
</feature>
<dbReference type="OrthoDB" id="2564812at2759"/>
<dbReference type="Pfam" id="PF24855">
    <property type="entry name" value="DUF7729"/>
    <property type="match status" value="1"/>
</dbReference>
<evidence type="ECO:0000313" key="5">
    <source>
        <dbReference type="Proteomes" id="UP000250140"/>
    </source>
</evidence>
<keyword evidence="2" id="KW-0812">Transmembrane</keyword>
<evidence type="ECO:0000259" key="3">
    <source>
        <dbReference type="Pfam" id="PF24855"/>
    </source>
</evidence>
<evidence type="ECO:0000256" key="2">
    <source>
        <dbReference type="SAM" id="Phobius"/>
    </source>
</evidence>
<keyword evidence="2" id="KW-1133">Transmembrane helix</keyword>
<reference evidence="4 5" key="1">
    <citation type="journal article" date="2016" name="Nat. Commun.">
        <title>Ectomycorrhizal ecology is imprinted in the genome of the dominant symbiotic fungus Cenococcum geophilum.</title>
        <authorList>
            <consortium name="DOE Joint Genome Institute"/>
            <person name="Peter M."/>
            <person name="Kohler A."/>
            <person name="Ohm R.A."/>
            <person name="Kuo A."/>
            <person name="Krutzmann J."/>
            <person name="Morin E."/>
            <person name="Arend M."/>
            <person name="Barry K.W."/>
            <person name="Binder M."/>
            <person name="Choi C."/>
            <person name="Clum A."/>
            <person name="Copeland A."/>
            <person name="Grisel N."/>
            <person name="Haridas S."/>
            <person name="Kipfer T."/>
            <person name="LaButti K."/>
            <person name="Lindquist E."/>
            <person name="Lipzen A."/>
            <person name="Maire R."/>
            <person name="Meier B."/>
            <person name="Mihaltcheva S."/>
            <person name="Molinier V."/>
            <person name="Murat C."/>
            <person name="Poggeler S."/>
            <person name="Quandt C.A."/>
            <person name="Sperisen C."/>
            <person name="Tritt A."/>
            <person name="Tisserant E."/>
            <person name="Crous P.W."/>
            <person name="Henrissat B."/>
            <person name="Nehls U."/>
            <person name="Egli S."/>
            <person name="Spatafora J.W."/>
            <person name="Grigoriev I.V."/>
            <person name="Martin F.M."/>
        </authorList>
    </citation>
    <scope>NUCLEOTIDE SEQUENCE [LARGE SCALE GENOMIC DNA]</scope>
    <source>
        <strain evidence="4 5">CBS 207.34</strain>
    </source>
</reference>
<gene>
    <name evidence="4" type="ORF">AOQ84DRAFT_290650</name>
</gene>
<dbReference type="AlphaFoldDB" id="A0A8E2JU45"/>
<sequence>MVSHHKGTGRVRQREPKRFQRFTSSYKSRALPASLFNSSLLFLFALVTLSLFCGSAAAQEDLEAYGDLQRSALVDEELLWIGEELIVDLSEPPVPPRMHLEARSNGNSPSSSPTKSSQAAATSLSADTGAASSATAIPQPFDSALGNNFTTSCQNFFQRFLSNDTFNSCHPFSLLLQTSSGFFDASKSFVRITTTLDATCNVNFSSCLAVMNEFGRTIRNDSNCAADYATDNPLVLQAYNGFLAYQPLYQAGCLRDSRGSYCFANAITNTTAVTDSYPYYLPLGVSLPGSSRPTCNTCLQDTMAIFSSFAGNTTQPISQTYGDAAQQIDIGCGPTFVNGTAAPLKGGAGAIGAGLGSMVALLTMLLAFFL</sequence>
<feature type="transmembrane region" description="Helical" evidence="2">
    <location>
        <begin position="348"/>
        <end position="369"/>
    </location>
</feature>
<evidence type="ECO:0000256" key="1">
    <source>
        <dbReference type="SAM" id="MobiDB-lite"/>
    </source>
</evidence>
<keyword evidence="2" id="KW-0472">Membrane</keyword>